<dbReference type="EMBL" id="UGAK01000003">
    <property type="protein sequence ID" value="STF93408.1"/>
    <property type="molecule type" value="Genomic_DNA"/>
</dbReference>
<sequence length="260" mass="30488">MATYGVLVCYYSENKKTATNRFKKILNKIDDDNHLVIVNNSSMPIVYTNAEYELNGDNVGWEFGSWDIGYNYINSRIKNEDVLIFANDTFCFNRRFSFFDEWLFVQAFKKIMKNNEIVVGELCELNENFVIEGVELNGWISTYLYGASASKIRYLLPFHNQIRELENCIDFEKREVHLSNASDNLNAHLSRWLFPKDNQHGWYKAKQGSIEKELWKGKLQAIYNEKLLSAKSVLLGLNLYNVYGNRFFNLFGKILRKLVF</sequence>
<reference evidence="1 2" key="1">
    <citation type="submission" date="2018-06" db="EMBL/GenBank/DDBJ databases">
        <authorList>
            <consortium name="Pathogen Informatics"/>
            <person name="Doyle S."/>
        </authorList>
    </citation>
    <scope>NUCLEOTIDE SEQUENCE [LARGE SCALE GENOMIC DNA]</scope>
    <source>
        <strain evidence="1 2">NCTC7927</strain>
    </source>
</reference>
<protein>
    <submittedName>
        <fullName evidence="1">Uncharacterized protein</fullName>
    </submittedName>
</protein>
<proteinExistence type="predicted"/>
<accession>A0A2X1NGV9</accession>
<evidence type="ECO:0000313" key="1">
    <source>
        <dbReference type="EMBL" id="STF93408.1"/>
    </source>
</evidence>
<evidence type="ECO:0000313" key="2">
    <source>
        <dbReference type="Proteomes" id="UP000254043"/>
    </source>
</evidence>
<gene>
    <name evidence="1" type="ORF">NCTC7927_02173</name>
</gene>
<dbReference type="Proteomes" id="UP000254043">
    <property type="component" value="Unassembled WGS sequence"/>
</dbReference>
<name>A0A2X1NGV9_ECOLX</name>
<dbReference type="AlphaFoldDB" id="A0A2X1NGV9"/>
<organism evidence="1 2">
    <name type="scientific">Escherichia coli</name>
    <dbReference type="NCBI Taxonomy" id="562"/>
    <lineage>
        <taxon>Bacteria</taxon>
        <taxon>Pseudomonadati</taxon>
        <taxon>Pseudomonadota</taxon>
        <taxon>Gammaproteobacteria</taxon>
        <taxon>Enterobacterales</taxon>
        <taxon>Enterobacteriaceae</taxon>
        <taxon>Escherichia</taxon>
    </lineage>
</organism>